<proteinExistence type="predicted"/>
<organism evidence="2 3">
    <name type="scientific">Pleurodeles waltl</name>
    <name type="common">Iberian ribbed newt</name>
    <dbReference type="NCBI Taxonomy" id="8319"/>
    <lineage>
        <taxon>Eukaryota</taxon>
        <taxon>Metazoa</taxon>
        <taxon>Chordata</taxon>
        <taxon>Craniata</taxon>
        <taxon>Vertebrata</taxon>
        <taxon>Euteleostomi</taxon>
        <taxon>Amphibia</taxon>
        <taxon>Batrachia</taxon>
        <taxon>Caudata</taxon>
        <taxon>Salamandroidea</taxon>
        <taxon>Salamandridae</taxon>
        <taxon>Pleurodelinae</taxon>
        <taxon>Pleurodeles</taxon>
    </lineage>
</organism>
<protein>
    <submittedName>
        <fullName evidence="2">Uncharacterized protein</fullName>
    </submittedName>
</protein>
<feature type="region of interest" description="Disordered" evidence="1">
    <location>
        <begin position="42"/>
        <end position="75"/>
    </location>
</feature>
<dbReference type="EMBL" id="JANPWB010000002">
    <property type="protein sequence ID" value="KAJ1207618.1"/>
    <property type="molecule type" value="Genomic_DNA"/>
</dbReference>
<reference evidence="2" key="1">
    <citation type="journal article" date="2022" name="bioRxiv">
        <title>Sequencing and chromosome-scale assembly of the giantPleurodeles waltlgenome.</title>
        <authorList>
            <person name="Brown T."/>
            <person name="Elewa A."/>
            <person name="Iarovenko S."/>
            <person name="Subramanian E."/>
            <person name="Araus A.J."/>
            <person name="Petzold A."/>
            <person name="Susuki M."/>
            <person name="Suzuki K.-i.T."/>
            <person name="Hayashi T."/>
            <person name="Toyoda A."/>
            <person name="Oliveira C."/>
            <person name="Osipova E."/>
            <person name="Leigh N.D."/>
            <person name="Simon A."/>
            <person name="Yun M.H."/>
        </authorList>
    </citation>
    <scope>NUCLEOTIDE SEQUENCE</scope>
    <source>
        <strain evidence="2">20211129_DDA</strain>
        <tissue evidence="2">Liver</tissue>
    </source>
</reference>
<name>A0AAV7W0X9_PLEWA</name>
<feature type="region of interest" description="Disordered" evidence="1">
    <location>
        <begin position="1"/>
        <end position="26"/>
    </location>
</feature>
<dbReference type="AlphaFoldDB" id="A0AAV7W0X9"/>
<keyword evidence="3" id="KW-1185">Reference proteome</keyword>
<evidence type="ECO:0000313" key="3">
    <source>
        <dbReference type="Proteomes" id="UP001066276"/>
    </source>
</evidence>
<comment type="caution">
    <text evidence="2">The sequence shown here is derived from an EMBL/GenBank/DDBJ whole genome shotgun (WGS) entry which is preliminary data.</text>
</comment>
<dbReference type="Proteomes" id="UP001066276">
    <property type="component" value="Chromosome 1_2"/>
</dbReference>
<sequence length="114" mass="12309">MAIASLKVTRKHPETQKPGNQFLNRPATTMETISLMLLEAGPEMGKVGKTTEDQGVHKAGKEQDSRNGERSHGELRVGAVQQTESCQASAYLSAAFSQEQKTTVPALPVLTKNC</sequence>
<evidence type="ECO:0000256" key="1">
    <source>
        <dbReference type="SAM" id="MobiDB-lite"/>
    </source>
</evidence>
<evidence type="ECO:0000313" key="2">
    <source>
        <dbReference type="EMBL" id="KAJ1207618.1"/>
    </source>
</evidence>
<accession>A0AAV7W0X9</accession>
<feature type="compositionally biased region" description="Polar residues" evidence="1">
    <location>
        <begin position="17"/>
        <end position="26"/>
    </location>
</feature>
<feature type="compositionally biased region" description="Basic and acidic residues" evidence="1">
    <location>
        <begin position="49"/>
        <end position="75"/>
    </location>
</feature>
<gene>
    <name evidence="2" type="ORF">NDU88_003008</name>
</gene>